<feature type="compositionally biased region" description="Polar residues" evidence="5">
    <location>
        <begin position="24"/>
        <end position="37"/>
    </location>
</feature>
<dbReference type="GO" id="GO:0043007">
    <property type="term" value="P:maintenance of rDNA"/>
    <property type="evidence" value="ECO:0007669"/>
    <property type="project" value="TreeGrafter"/>
</dbReference>
<dbReference type="InterPro" id="IPR018819">
    <property type="entry name" value="Nur1/Mug154"/>
</dbReference>
<dbReference type="GO" id="GO:0007096">
    <property type="term" value="P:regulation of exit from mitosis"/>
    <property type="evidence" value="ECO:0007669"/>
    <property type="project" value="TreeGrafter"/>
</dbReference>
<feature type="compositionally biased region" description="Low complexity" evidence="5">
    <location>
        <begin position="38"/>
        <end position="69"/>
    </location>
</feature>
<reference evidence="8" key="2">
    <citation type="submission" date="2013-12" db="EMBL/GenBank/DDBJ databases">
        <title>Evolution of pathogenesis and genome organization in the Tremellales.</title>
        <authorList>
            <person name="Cuomo C."/>
            <person name="Litvintseva A."/>
            <person name="Heitman J."/>
            <person name="Chen Y."/>
            <person name="Sun S."/>
            <person name="Springer D."/>
            <person name="Dromer F."/>
            <person name="Young S."/>
            <person name="Zeng Q."/>
            <person name="Chapman S."/>
            <person name="Gujja S."/>
            <person name="Saif S."/>
            <person name="Birren B."/>
        </authorList>
    </citation>
    <scope>NUCLEOTIDE SEQUENCE [LARGE SCALE GENOMIC DNA]</scope>
    <source>
        <strain evidence="8">BCC8398</strain>
    </source>
</reference>
<keyword evidence="8" id="KW-1185">Reference proteome</keyword>
<dbReference type="PANTHER" id="PTHR28293">
    <property type="entry name" value="NUCLEAR RIM PROTEIN 1"/>
    <property type="match status" value="1"/>
</dbReference>
<organism evidence="7 8">
    <name type="scientific">Kwoniella heveanensis BCC8398</name>
    <dbReference type="NCBI Taxonomy" id="1296120"/>
    <lineage>
        <taxon>Eukaryota</taxon>
        <taxon>Fungi</taxon>
        <taxon>Dikarya</taxon>
        <taxon>Basidiomycota</taxon>
        <taxon>Agaricomycotina</taxon>
        <taxon>Tremellomycetes</taxon>
        <taxon>Tremellales</taxon>
        <taxon>Cryptococcaceae</taxon>
        <taxon>Kwoniella</taxon>
    </lineage>
</organism>
<dbReference type="Pfam" id="PF10332">
    <property type="entry name" value="DUF2418"/>
    <property type="match status" value="1"/>
</dbReference>
<dbReference type="Proteomes" id="UP000092666">
    <property type="component" value="Unassembled WGS sequence"/>
</dbReference>
<evidence type="ECO:0000256" key="1">
    <source>
        <dbReference type="ARBA" id="ARBA00004127"/>
    </source>
</evidence>
<dbReference type="EMBL" id="KI669497">
    <property type="protein sequence ID" value="OCF35795.1"/>
    <property type="molecule type" value="Genomic_DNA"/>
</dbReference>
<keyword evidence="4 6" id="KW-0472">Membrane</keyword>
<feature type="transmembrane region" description="Helical" evidence="6">
    <location>
        <begin position="329"/>
        <end position="346"/>
    </location>
</feature>
<dbReference type="OrthoDB" id="3363151at2759"/>
<feature type="region of interest" description="Disordered" evidence="5">
    <location>
        <begin position="1"/>
        <end position="106"/>
    </location>
</feature>
<dbReference type="AlphaFoldDB" id="A0A1B9GXV7"/>
<accession>A0A1B9GXV7</accession>
<evidence type="ECO:0000313" key="8">
    <source>
        <dbReference type="Proteomes" id="UP000092666"/>
    </source>
</evidence>
<feature type="compositionally biased region" description="Polar residues" evidence="5">
    <location>
        <begin position="92"/>
        <end position="106"/>
    </location>
</feature>
<protein>
    <submittedName>
        <fullName evidence="7">Uncharacterized protein</fullName>
    </submittedName>
</protein>
<reference evidence="7 8" key="1">
    <citation type="submission" date="2013-07" db="EMBL/GenBank/DDBJ databases">
        <title>The Genome Sequence of Cryptococcus heveanensis BCC8398.</title>
        <authorList>
            <consortium name="The Broad Institute Genome Sequencing Platform"/>
            <person name="Cuomo C."/>
            <person name="Litvintseva A."/>
            <person name="Chen Y."/>
            <person name="Heitman J."/>
            <person name="Sun S."/>
            <person name="Springer D."/>
            <person name="Dromer F."/>
            <person name="Young S.K."/>
            <person name="Zeng Q."/>
            <person name="Gargeya S."/>
            <person name="Fitzgerald M."/>
            <person name="Abouelleil A."/>
            <person name="Alvarado L."/>
            <person name="Berlin A.M."/>
            <person name="Chapman S.B."/>
            <person name="Dewar J."/>
            <person name="Goldberg J."/>
            <person name="Griggs A."/>
            <person name="Gujja S."/>
            <person name="Hansen M."/>
            <person name="Howarth C."/>
            <person name="Imamovic A."/>
            <person name="Larimer J."/>
            <person name="McCowan C."/>
            <person name="Murphy C."/>
            <person name="Pearson M."/>
            <person name="Priest M."/>
            <person name="Roberts A."/>
            <person name="Saif S."/>
            <person name="Shea T."/>
            <person name="Sykes S."/>
            <person name="Wortman J."/>
            <person name="Nusbaum C."/>
            <person name="Birren B."/>
        </authorList>
    </citation>
    <scope>NUCLEOTIDE SEQUENCE [LARGE SCALE GENOMIC DNA]</scope>
    <source>
        <strain evidence="7 8">BCC8398</strain>
    </source>
</reference>
<evidence type="ECO:0000256" key="2">
    <source>
        <dbReference type="ARBA" id="ARBA00022692"/>
    </source>
</evidence>
<evidence type="ECO:0000256" key="3">
    <source>
        <dbReference type="ARBA" id="ARBA00022989"/>
    </source>
</evidence>
<dbReference type="STRING" id="1296120.A0A1B9GXV7"/>
<keyword evidence="3 6" id="KW-1133">Transmembrane helix</keyword>
<gene>
    <name evidence="7" type="ORF">I316_02288</name>
</gene>
<name>A0A1B9GXV7_9TREE</name>
<evidence type="ECO:0000256" key="5">
    <source>
        <dbReference type="SAM" id="MobiDB-lite"/>
    </source>
</evidence>
<sequence>MSQSPLARQTRKSLPAFAHPPSRLSKSTSSHQLSQEVSSPSPSPTQSTPTSSASNYLNVSTPTPTPSRDTPTRHRNVGSSTSTTPKILYSPYATSTPPQGLSRSSSIPFDMAASAKAARRYEEERRLSTPVVDTGAKKKRFVRKKPIWQRTASLPSTMYDKLIFNTPTSIVDVFPDEHLANPISLGINAVHYLLVAPLFSVKDEPGSVLRSGREPSGVSRRWDDWENLGKVASTSLVGGWTKFTILVLLLIIAIGNAAYLFTRFRTYDMQLRSGQEPIASPHASPIPAPKVKNLFKDEDDDIFDKPVRSVQGHSHQVGAAKYLTMTGKGLLFLVQFAFHALLSAFGKPQKNAPKLSGAFGQPEDKIQSLRVWDPPEFCLAFFCAFPPTSPLLTHLLVPLHPLLTPLLHFSTTFLLTQLAQSYAQLVKDRMLLSAEVMREYDQRFVYKRVFANRVDRGVGTNEAEMVW</sequence>
<dbReference type="PANTHER" id="PTHR28293:SF1">
    <property type="entry name" value="NUCLEAR RIM PROTEIN 1"/>
    <property type="match status" value="1"/>
</dbReference>
<dbReference type="GO" id="GO:0012505">
    <property type="term" value="C:endomembrane system"/>
    <property type="evidence" value="ECO:0007669"/>
    <property type="project" value="UniProtKB-SubCell"/>
</dbReference>
<evidence type="ECO:0000256" key="6">
    <source>
        <dbReference type="SAM" id="Phobius"/>
    </source>
</evidence>
<keyword evidence="2 6" id="KW-0812">Transmembrane</keyword>
<evidence type="ECO:0000256" key="4">
    <source>
        <dbReference type="ARBA" id="ARBA00023136"/>
    </source>
</evidence>
<comment type="subcellular location">
    <subcellularLocation>
        <location evidence="1">Endomembrane system</location>
        <topology evidence="1">Multi-pass membrane protein</topology>
    </subcellularLocation>
</comment>
<feature type="transmembrane region" description="Helical" evidence="6">
    <location>
        <begin position="243"/>
        <end position="262"/>
    </location>
</feature>
<proteinExistence type="predicted"/>
<evidence type="ECO:0000313" key="7">
    <source>
        <dbReference type="EMBL" id="OCF35795.1"/>
    </source>
</evidence>